<dbReference type="SUPFAM" id="SSF81653">
    <property type="entry name" value="Calcium ATPase, transduction domain A"/>
    <property type="match status" value="1"/>
</dbReference>
<protein>
    <submittedName>
        <fullName evidence="11">Ca2+-transporting ATPase</fullName>
    </submittedName>
</protein>
<dbReference type="SFLD" id="SFLDF00027">
    <property type="entry name" value="p-type_atpase"/>
    <property type="match status" value="1"/>
</dbReference>
<feature type="transmembrane region" description="Helical" evidence="9">
    <location>
        <begin position="647"/>
        <end position="671"/>
    </location>
</feature>
<feature type="transmembrane region" description="Helical" evidence="9">
    <location>
        <begin position="691"/>
        <end position="710"/>
    </location>
</feature>
<dbReference type="SUPFAM" id="SSF81660">
    <property type="entry name" value="Metal cation-transporting ATPase, ATP-binding domain N"/>
    <property type="match status" value="1"/>
</dbReference>
<accession>A0A1H0S9Q3</accession>
<evidence type="ECO:0000256" key="3">
    <source>
        <dbReference type="ARBA" id="ARBA00022741"/>
    </source>
</evidence>
<reference evidence="11 12" key="1">
    <citation type="submission" date="2016-10" db="EMBL/GenBank/DDBJ databases">
        <authorList>
            <person name="de Groot N.N."/>
        </authorList>
    </citation>
    <scope>NUCLEOTIDE SEQUENCE [LARGE SCALE GENOMIC DNA]</scope>
    <source>
        <strain evidence="12">P4-7,KCTC 19426,CECT 7604</strain>
    </source>
</reference>
<dbReference type="PRINTS" id="PR00120">
    <property type="entry name" value="HATPASE"/>
</dbReference>
<dbReference type="NCBIfam" id="TIGR01494">
    <property type="entry name" value="ATPase_P-type"/>
    <property type="match status" value="2"/>
</dbReference>
<dbReference type="Pfam" id="PF00689">
    <property type="entry name" value="Cation_ATPase_C"/>
    <property type="match status" value="1"/>
</dbReference>
<dbReference type="Proteomes" id="UP000198741">
    <property type="component" value="Chromosome I"/>
</dbReference>
<dbReference type="InterPro" id="IPR006068">
    <property type="entry name" value="ATPase_P-typ_cation-transptr_C"/>
</dbReference>
<dbReference type="OrthoDB" id="9814270at2"/>
<dbReference type="SMART" id="SM00831">
    <property type="entry name" value="Cation_ATPase_N"/>
    <property type="match status" value="1"/>
</dbReference>
<dbReference type="Gene3D" id="3.40.1110.10">
    <property type="entry name" value="Calcium-transporting ATPase, cytoplasmic domain N"/>
    <property type="match status" value="2"/>
</dbReference>
<dbReference type="InterPro" id="IPR044492">
    <property type="entry name" value="P_typ_ATPase_HD_dom"/>
</dbReference>
<sequence length="808" mass="83113">MADAGRSPTVPGSAPTGLSSSVAASRLERDGRNDVPTVRSSHLLTTVRRQLLDTIMLVLLTAAGLTALTADWTDCAVIVAVIVLNTILGTVQEVRSARSIAALADLTAPQATVIRDAVPRLIPSSQVVRGDLLAVSGGDIVAADATLSLAQFLRVDESMLTGESIPVEKTDGDRLAAGTVVSTGRGLAVVQETGARSSIGSIAASLSKIRPAGTPLQRQLATLGHRLAVAAAAAAVVVAGLNLAMGHGLETSVVLAISLAVAAIPESLPAVSAIALALAARRMAEAGVLARHLAAVEALGSVTVLAVDKTGTLTEGRMSVSDTWAPDISVAVGGVDLLSAAALCNNARNADDPLPSTHDDPLEVALVDAATAAGIDVAALRRRWVRVGEIPFDAAATRMQTTHRSGNRQVELCKGSPEAVLGSVLDESDPAAGAMAERWAAAGSRVIAVAGRTDGRWHLLGLVAITDAPRSTARGMIEQFRRAGIRPVMVTGDHQATAQAIASAIGLIGPGDHPLSAAEFLAGADGSVLARVRPEEKRAIVGELQRRGQLVAMTGDGVNDAPALRQADIGVAMGRRGSEVAKQTADLILTDDGLPSMISAVREGRRAADNLRRFLHYAVSGGIAEIVIMIIGPVLVVPVPLSAGQILWINLLTHGLPGVAMGSEPAVADVLTRPPRTPTDQLLDRRAGLRVALLGTWIATVCLLAGRIGAATGGSAQSTIFVALTFAQLGVAVALRPGRAIRHNPLLPASVGLNLLLVVLAVTWSPLLALFHTRPLTYGEWLLCVGAGVLAAVVGRRQRQDSSAVGGR</sequence>
<feature type="transmembrane region" description="Helical" evidence="9">
    <location>
        <begin position="716"/>
        <end position="735"/>
    </location>
</feature>
<dbReference type="Gene3D" id="1.20.1110.10">
    <property type="entry name" value="Calcium-transporting ATPase, transmembrane domain"/>
    <property type="match status" value="2"/>
</dbReference>
<feature type="transmembrane region" description="Helical" evidence="9">
    <location>
        <begin position="614"/>
        <end position="635"/>
    </location>
</feature>
<feature type="domain" description="Cation-transporting P-type ATPase N-terminal" evidence="10">
    <location>
        <begin position="3"/>
        <end position="71"/>
    </location>
</feature>
<comment type="catalytic activity">
    <reaction evidence="8">
        <text>ATP + H2O = ADP + phosphate + H(+)</text>
        <dbReference type="Rhea" id="RHEA:13065"/>
        <dbReference type="ChEBI" id="CHEBI:15377"/>
        <dbReference type="ChEBI" id="CHEBI:15378"/>
        <dbReference type="ChEBI" id="CHEBI:30616"/>
        <dbReference type="ChEBI" id="CHEBI:43474"/>
        <dbReference type="ChEBI" id="CHEBI:456216"/>
    </reaction>
</comment>
<comment type="subcellular location">
    <subcellularLocation>
        <location evidence="1">Cell membrane</location>
        <topology evidence="1">Multi-pass membrane protein</topology>
    </subcellularLocation>
</comment>
<evidence type="ECO:0000256" key="6">
    <source>
        <dbReference type="ARBA" id="ARBA00022989"/>
    </source>
</evidence>
<evidence type="ECO:0000256" key="7">
    <source>
        <dbReference type="ARBA" id="ARBA00023136"/>
    </source>
</evidence>
<keyword evidence="7 9" id="KW-0472">Membrane</keyword>
<organism evidence="11 12">
    <name type="scientific">Nakamurella panacisegetis</name>
    <dbReference type="NCBI Taxonomy" id="1090615"/>
    <lineage>
        <taxon>Bacteria</taxon>
        <taxon>Bacillati</taxon>
        <taxon>Actinomycetota</taxon>
        <taxon>Actinomycetes</taxon>
        <taxon>Nakamurellales</taxon>
        <taxon>Nakamurellaceae</taxon>
        <taxon>Nakamurella</taxon>
    </lineage>
</organism>
<dbReference type="EMBL" id="LT629710">
    <property type="protein sequence ID" value="SDP38480.1"/>
    <property type="molecule type" value="Genomic_DNA"/>
</dbReference>
<dbReference type="SUPFAM" id="SSF81665">
    <property type="entry name" value="Calcium ATPase, transmembrane domain M"/>
    <property type="match status" value="1"/>
</dbReference>
<dbReference type="InterPro" id="IPR001757">
    <property type="entry name" value="P_typ_ATPase"/>
</dbReference>
<keyword evidence="6 9" id="KW-1133">Transmembrane helix</keyword>
<dbReference type="InterPro" id="IPR059000">
    <property type="entry name" value="ATPase_P-type_domA"/>
</dbReference>
<dbReference type="Gene3D" id="3.40.50.1000">
    <property type="entry name" value="HAD superfamily/HAD-like"/>
    <property type="match status" value="2"/>
</dbReference>
<evidence type="ECO:0000256" key="2">
    <source>
        <dbReference type="ARBA" id="ARBA00022692"/>
    </source>
</evidence>
<dbReference type="STRING" id="1090615.SAMN04515671_3978"/>
<keyword evidence="4" id="KW-0067">ATP-binding</keyword>
<evidence type="ECO:0000313" key="12">
    <source>
        <dbReference type="Proteomes" id="UP000198741"/>
    </source>
</evidence>
<dbReference type="AlphaFoldDB" id="A0A1H0S9Q3"/>
<proteinExistence type="predicted"/>
<dbReference type="InterPro" id="IPR023298">
    <property type="entry name" value="ATPase_P-typ_TM_dom_sf"/>
</dbReference>
<dbReference type="RefSeq" id="WP_090479439.1">
    <property type="nucleotide sequence ID" value="NZ_LT629710.1"/>
</dbReference>
<feature type="transmembrane region" description="Helical" evidence="9">
    <location>
        <begin position="778"/>
        <end position="795"/>
    </location>
</feature>
<keyword evidence="5" id="KW-1278">Translocase</keyword>
<feature type="transmembrane region" description="Helical" evidence="9">
    <location>
        <begin position="227"/>
        <end position="247"/>
    </location>
</feature>
<dbReference type="SFLD" id="SFLDG00002">
    <property type="entry name" value="C1.7:_P-type_atpase_like"/>
    <property type="match status" value="1"/>
</dbReference>
<dbReference type="SUPFAM" id="SSF56784">
    <property type="entry name" value="HAD-like"/>
    <property type="match status" value="1"/>
</dbReference>
<keyword evidence="12" id="KW-1185">Reference proteome</keyword>
<name>A0A1H0S9Q3_9ACTN</name>
<dbReference type="PROSITE" id="PS00154">
    <property type="entry name" value="ATPASE_E1_E2"/>
    <property type="match status" value="1"/>
</dbReference>
<evidence type="ECO:0000256" key="8">
    <source>
        <dbReference type="ARBA" id="ARBA00049360"/>
    </source>
</evidence>
<dbReference type="Pfam" id="PF00690">
    <property type="entry name" value="Cation_ATPase_N"/>
    <property type="match status" value="1"/>
</dbReference>
<dbReference type="PANTHER" id="PTHR42861">
    <property type="entry name" value="CALCIUM-TRANSPORTING ATPASE"/>
    <property type="match status" value="1"/>
</dbReference>
<evidence type="ECO:0000256" key="1">
    <source>
        <dbReference type="ARBA" id="ARBA00004651"/>
    </source>
</evidence>
<feature type="transmembrane region" description="Helical" evidence="9">
    <location>
        <begin position="253"/>
        <end position="279"/>
    </location>
</feature>
<evidence type="ECO:0000259" key="10">
    <source>
        <dbReference type="SMART" id="SM00831"/>
    </source>
</evidence>
<dbReference type="InterPro" id="IPR036412">
    <property type="entry name" value="HAD-like_sf"/>
</dbReference>
<dbReference type="SFLD" id="SFLDS00003">
    <property type="entry name" value="Haloacid_Dehalogenase"/>
    <property type="match status" value="1"/>
</dbReference>
<dbReference type="GO" id="GO:0016887">
    <property type="term" value="F:ATP hydrolysis activity"/>
    <property type="evidence" value="ECO:0007669"/>
    <property type="project" value="InterPro"/>
</dbReference>
<dbReference type="Pfam" id="PF00122">
    <property type="entry name" value="E1-E2_ATPase"/>
    <property type="match status" value="1"/>
</dbReference>
<feature type="transmembrane region" description="Helical" evidence="9">
    <location>
        <begin position="747"/>
        <end position="772"/>
    </location>
</feature>
<dbReference type="GO" id="GO:0005886">
    <property type="term" value="C:plasma membrane"/>
    <property type="evidence" value="ECO:0007669"/>
    <property type="project" value="UniProtKB-SubCell"/>
</dbReference>
<dbReference type="Gene3D" id="2.70.150.10">
    <property type="entry name" value="Calcium-transporting ATPase, cytoplasmic transduction domain A"/>
    <property type="match status" value="1"/>
</dbReference>
<dbReference type="PRINTS" id="PR00119">
    <property type="entry name" value="CATATPASE"/>
</dbReference>
<dbReference type="Pfam" id="PF00702">
    <property type="entry name" value="Hydrolase"/>
    <property type="match status" value="1"/>
</dbReference>
<evidence type="ECO:0000313" key="11">
    <source>
        <dbReference type="EMBL" id="SDP38480.1"/>
    </source>
</evidence>
<evidence type="ECO:0000256" key="9">
    <source>
        <dbReference type="SAM" id="Phobius"/>
    </source>
</evidence>
<evidence type="ECO:0000256" key="4">
    <source>
        <dbReference type="ARBA" id="ARBA00022840"/>
    </source>
</evidence>
<evidence type="ECO:0000256" key="5">
    <source>
        <dbReference type="ARBA" id="ARBA00022967"/>
    </source>
</evidence>
<dbReference type="InterPro" id="IPR023214">
    <property type="entry name" value="HAD_sf"/>
</dbReference>
<gene>
    <name evidence="11" type="ORF">SAMN04515671_3978</name>
</gene>
<keyword evidence="2 9" id="KW-0812">Transmembrane</keyword>
<dbReference type="InterPro" id="IPR004014">
    <property type="entry name" value="ATPase_P-typ_cation-transptr_N"/>
</dbReference>
<keyword evidence="3" id="KW-0547">Nucleotide-binding</keyword>
<dbReference type="InterPro" id="IPR008250">
    <property type="entry name" value="ATPase_P-typ_transduc_dom_A_sf"/>
</dbReference>
<dbReference type="InterPro" id="IPR023299">
    <property type="entry name" value="ATPase_P-typ_cyto_dom_N"/>
</dbReference>
<dbReference type="InterPro" id="IPR018303">
    <property type="entry name" value="ATPase_P-typ_P_site"/>
</dbReference>
<dbReference type="GO" id="GO:0005524">
    <property type="term" value="F:ATP binding"/>
    <property type="evidence" value="ECO:0007669"/>
    <property type="project" value="UniProtKB-KW"/>
</dbReference>